<sequence length="262" mass="29365">MKKTLLAVAILFSLPALAVEEPAPPPGMDAYLSPSDNSRNGMSDTVYQMLTEAGRTVGFRGGKAQRAWELQTALISKESTLNTVYDFRPLITRQGWLPPVIAASKDIAHITPDQIRTATRVYKIVVPERFVSNPPGWRQYLLAGLNTGRTALPESSVHPKDGQQRTVWRQAIEKGWTEGRESADNTLEANFSRLTRDYAGMLQYSTLLQQGMIKAPRVTEQQQTVTGTRDQLMIGDKVKRLKERAGFDIDKTHWQPVITQEK</sequence>
<evidence type="ECO:0000313" key="4">
    <source>
        <dbReference type="Proteomes" id="UP000044625"/>
    </source>
</evidence>
<dbReference type="Proteomes" id="UP000045840">
    <property type="component" value="Unassembled WGS sequence"/>
</dbReference>
<dbReference type="Proteomes" id="UP000044625">
    <property type="component" value="Unassembled WGS sequence"/>
</dbReference>
<evidence type="ECO:0000313" key="2">
    <source>
        <dbReference type="EMBL" id="CNI31807.1"/>
    </source>
</evidence>
<dbReference type="Pfam" id="PF16932">
    <property type="entry name" value="T4SS_TraI"/>
    <property type="match status" value="1"/>
</dbReference>
<organism evidence="2 5">
    <name type="scientific">Yersinia pekkanenii</name>
    <dbReference type="NCBI Taxonomy" id="1288385"/>
    <lineage>
        <taxon>Bacteria</taxon>
        <taxon>Pseudomonadati</taxon>
        <taxon>Pseudomonadota</taxon>
        <taxon>Gammaproteobacteria</taxon>
        <taxon>Enterobacterales</taxon>
        <taxon>Yersiniaceae</taxon>
        <taxon>Yersinia</taxon>
    </lineage>
</organism>
<dbReference type="EMBL" id="CQAZ01000040">
    <property type="protein sequence ID" value="CNI31807.1"/>
    <property type="molecule type" value="Genomic_DNA"/>
</dbReference>
<protein>
    <submittedName>
        <fullName evidence="2 3">Type IV secretion system protein DotC</fullName>
    </submittedName>
</protein>
<reference evidence="3 4" key="2">
    <citation type="submission" date="2015-03" db="EMBL/GenBank/DDBJ databases">
        <authorList>
            <consortium name="Pathogen Informatics"/>
            <person name="Murphy D."/>
        </authorList>
    </citation>
    <scope>NUCLEOTIDE SEQUENCE [LARGE SCALE GENOMIC DNA]</scope>
    <source>
        <strain evidence="4">type strain: CIP110230</strain>
        <strain evidence="3">Type strain: CIP110230</strain>
    </source>
</reference>
<evidence type="ECO:0000313" key="3">
    <source>
        <dbReference type="EMBL" id="CRY68956.1"/>
    </source>
</evidence>
<keyword evidence="1" id="KW-0732">Signal</keyword>
<name>A0A0T9QW52_9GAMM</name>
<dbReference type="InterPro" id="IPR031618">
    <property type="entry name" value="T4SS_TraI"/>
</dbReference>
<reference evidence="5" key="1">
    <citation type="submission" date="2015-03" db="EMBL/GenBank/DDBJ databases">
        <authorList>
            <consortium name="Pathogen Informatics"/>
        </authorList>
    </citation>
    <scope>NUCLEOTIDE SEQUENCE [LARGE SCALE GENOMIC DNA]</scope>
    <source>
        <strain evidence="5">A125KOH2</strain>
    </source>
</reference>
<dbReference type="EMBL" id="CWJL01000029">
    <property type="protein sequence ID" value="CRY68956.1"/>
    <property type="molecule type" value="Genomic_DNA"/>
</dbReference>
<evidence type="ECO:0000313" key="5">
    <source>
        <dbReference type="Proteomes" id="UP000045840"/>
    </source>
</evidence>
<dbReference type="RefSeq" id="WP_049614573.1">
    <property type="nucleotide sequence ID" value="NZ_CAWMMU010000029.1"/>
</dbReference>
<gene>
    <name evidence="2" type="ORF">ERS008529_03680</name>
    <name evidence="3" type="ORF">ERS137968_04088</name>
</gene>
<feature type="signal peptide" evidence="1">
    <location>
        <begin position="1"/>
        <end position="18"/>
    </location>
</feature>
<keyword evidence="4" id="KW-1185">Reference proteome</keyword>
<dbReference type="OrthoDB" id="7992122at2"/>
<feature type="chain" id="PRO_5006695725" evidence="1">
    <location>
        <begin position="19"/>
        <end position="262"/>
    </location>
</feature>
<accession>A0A0T9QW52</accession>
<proteinExistence type="predicted"/>
<dbReference type="STRING" id="1288385.ERS137968_04088"/>
<evidence type="ECO:0000256" key="1">
    <source>
        <dbReference type="SAM" id="SignalP"/>
    </source>
</evidence>
<reference evidence="2" key="3">
    <citation type="submission" date="2015-03" db="EMBL/GenBank/DDBJ databases">
        <authorList>
            <person name="Murphy D."/>
        </authorList>
    </citation>
    <scope>NUCLEOTIDE SEQUENCE [LARGE SCALE GENOMIC DNA]</scope>
    <source>
        <strain evidence="2">A125KOH2</strain>
    </source>
</reference>
<dbReference type="AlphaFoldDB" id="A0A0T9QW52"/>